<organism evidence="7 8">
    <name type="scientific">Paenibacillus aestuarii</name>
    <dbReference type="NCBI Taxonomy" id="516965"/>
    <lineage>
        <taxon>Bacteria</taxon>
        <taxon>Bacillati</taxon>
        <taxon>Bacillota</taxon>
        <taxon>Bacilli</taxon>
        <taxon>Bacillales</taxon>
        <taxon>Paenibacillaceae</taxon>
        <taxon>Paenibacillus</taxon>
    </lineage>
</organism>
<accession>A0ABW0KDC1</accession>
<dbReference type="Gene3D" id="2.10.109.10">
    <property type="entry name" value="Umud Fragment, subunit A"/>
    <property type="match status" value="1"/>
</dbReference>
<evidence type="ECO:0000256" key="1">
    <source>
        <dbReference type="ARBA" id="ARBA00004401"/>
    </source>
</evidence>
<dbReference type="RefSeq" id="WP_270878992.1">
    <property type="nucleotide sequence ID" value="NZ_JAQFVF010000022.1"/>
</dbReference>
<comment type="subcellular location">
    <subcellularLocation>
        <location evidence="1">Cell membrane</location>
        <topology evidence="1">Single-pass type II membrane protein</topology>
    </subcellularLocation>
    <subcellularLocation>
        <location evidence="5">Membrane</location>
        <topology evidence="5">Single-pass type II membrane protein</topology>
    </subcellularLocation>
</comment>
<dbReference type="NCBIfam" id="TIGR02227">
    <property type="entry name" value="sigpep_I_bact"/>
    <property type="match status" value="1"/>
</dbReference>
<evidence type="ECO:0000313" key="8">
    <source>
        <dbReference type="Proteomes" id="UP001596044"/>
    </source>
</evidence>
<dbReference type="InterPro" id="IPR036286">
    <property type="entry name" value="LexA/Signal_pep-like_sf"/>
</dbReference>
<evidence type="ECO:0000256" key="5">
    <source>
        <dbReference type="RuleBase" id="RU362042"/>
    </source>
</evidence>
<dbReference type="PRINTS" id="PR00727">
    <property type="entry name" value="LEADERPTASE"/>
</dbReference>
<comment type="similarity">
    <text evidence="2 5">Belongs to the peptidase S26 family.</text>
</comment>
<gene>
    <name evidence="7" type="primary">lepB</name>
    <name evidence="7" type="ORF">ACFPOG_20935</name>
</gene>
<comment type="catalytic activity">
    <reaction evidence="5">
        <text>Cleavage of hydrophobic, N-terminal signal or leader sequences from secreted and periplasmic proteins.</text>
        <dbReference type="EC" id="3.4.21.89"/>
    </reaction>
</comment>
<keyword evidence="4 5" id="KW-0378">Hydrolase</keyword>
<comment type="caution">
    <text evidence="7">The sequence shown here is derived from an EMBL/GenBank/DDBJ whole genome shotgun (WGS) entry which is preliminary data.</text>
</comment>
<proteinExistence type="inferred from homology"/>
<dbReference type="PANTHER" id="PTHR43390">
    <property type="entry name" value="SIGNAL PEPTIDASE I"/>
    <property type="match status" value="1"/>
</dbReference>
<dbReference type="InterPro" id="IPR019756">
    <property type="entry name" value="Pept_S26A_signal_pept_1_Ser-AS"/>
</dbReference>
<keyword evidence="8" id="KW-1185">Reference proteome</keyword>
<dbReference type="Pfam" id="PF10502">
    <property type="entry name" value="Peptidase_S26"/>
    <property type="match status" value="1"/>
</dbReference>
<dbReference type="InterPro" id="IPR000223">
    <property type="entry name" value="Pept_S26A_signal_pept_1"/>
</dbReference>
<dbReference type="Proteomes" id="UP001596044">
    <property type="component" value="Unassembled WGS sequence"/>
</dbReference>
<sequence>MRADRRFTTRMCFTITSNGKSKRAEGPDLSFLVQRETKRRSAAAQAALLETKSLSHELWDWTKSILVALLVVILAHEFGFNLSLVQGSSMQPTLQEGDWLFVNKAITYLAPPKRGEIVILAEPEERFAQDHPFLVKRVVAIAGDKVEGRGGALFVNGDEVEEPYTDAPIGDGDFGPLEVGREQVFVMGDNRHPASSTDSRRFGSVPSSLIQGRAEYVIWPLAVAGKL</sequence>
<evidence type="ECO:0000313" key="7">
    <source>
        <dbReference type="EMBL" id="MFC5450722.1"/>
    </source>
</evidence>
<evidence type="ECO:0000256" key="4">
    <source>
        <dbReference type="ARBA" id="ARBA00022801"/>
    </source>
</evidence>
<dbReference type="EC" id="3.4.21.89" evidence="5"/>
<evidence type="ECO:0000256" key="2">
    <source>
        <dbReference type="ARBA" id="ARBA00009370"/>
    </source>
</evidence>
<feature type="domain" description="Peptidase S26" evidence="6">
    <location>
        <begin position="59"/>
        <end position="219"/>
    </location>
</feature>
<dbReference type="PANTHER" id="PTHR43390:SF1">
    <property type="entry name" value="CHLOROPLAST PROCESSING PEPTIDASE"/>
    <property type="match status" value="1"/>
</dbReference>
<dbReference type="PROSITE" id="PS00501">
    <property type="entry name" value="SPASE_I_1"/>
    <property type="match status" value="1"/>
</dbReference>
<dbReference type="SUPFAM" id="SSF51306">
    <property type="entry name" value="LexA/Signal peptidase"/>
    <property type="match status" value="1"/>
</dbReference>
<name>A0ABW0KDC1_9BACL</name>
<dbReference type="CDD" id="cd06530">
    <property type="entry name" value="S26_SPase_I"/>
    <property type="match status" value="1"/>
</dbReference>
<keyword evidence="3 5" id="KW-0645">Protease</keyword>
<protein>
    <recommendedName>
        <fullName evidence="5">Signal peptidase I</fullName>
        <ecNumber evidence="5">3.4.21.89</ecNumber>
    </recommendedName>
</protein>
<dbReference type="GO" id="GO:0009003">
    <property type="term" value="F:signal peptidase activity"/>
    <property type="evidence" value="ECO:0007669"/>
    <property type="project" value="UniProtKB-EC"/>
</dbReference>
<evidence type="ECO:0000259" key="6">
    <source>
        <dbReference type="Pfam" id="PF10502"/>
    </source>
</evidence>
<evidence type="ECO:0000256" key="3">
    <source>
        <dbReference type="ARBA" id="ARBA00022670"/>
    </source>
</evidence>
<reference evidence="8" key="1">
    <citation type="journal article" date="2019" name="Int. J. Syst. Evol. Microbiol.">
        <title>The Global Catalogue of Microorganisms (GCM) 10K type strain sequencing project: providing services to taxonomists for standard genome sequencing and annotation.</title>
        <authorList>
            <consortium name="The Broad Institute Genomics Platform"/>
            <consortium name="The Broad Institute Genome Sequencing Center for Infectious Disease"/>
            <person name="Wu L."/>
            <person name="Ma J."/>
        </authorList>
    </citation>
    <scope>NUCLEOTIDE SEQUENCE [LARGE SCALE GENOMIC DNA]</scope>
    <source>
        <strain evidence="8">KACC 11904</strain>
    </source>
</reference>
<dbReference type="EMBL" id="JBHSMJ010000029">
    <property type="protein sequence ID" value="MFC5450722.1"/>
    <property type="molecule type" value="Genomic_DNA"/>
</dbReference>
<dbReference type="InterPro" id="IPR019533">
    <property type="entry name" value="Peptidase_S26"/>
</dbReference>